<evidence type="ECO:0000313" key="3">
    <source>
        <dbReference type="EMBL" id="MFD2141095.1"/>
    </source>
</evidence>
<evidence type="ECO:0000256" key="1">
    <source>
        <dbReference type="ARBA" id="ARBA00005525"/>
    </source>
</evidence>
<dbReference type="Gene3D" id="3.40.50.720">
    <property type="entry name" value="NAD(P)-binding Rossmann-like Domain"/>
    <property type="match status" value="1"/>
</dbReference>
<name>A0ABW4YXP3_9HYPH</name>
<protein>
    <submittedName>
        <fullName evidence="3">NAD(P)-binding domain-containing protein</fullName>
    </submittedName>
</protein>
<dbReference type="Proteomes" id="UP001597299">
    <property type="component" value="Unassembled WGS sequence"/>
</dbReference>
<keyword evidence="4" id="KW-1185">Reference proteome</keyword>
<accession>A0ABW4YXP3</accession>
<dbReference type="SUPFAM" id="SSF51735">
    <property type="entry name" value="NAD(P)-binding Rossmann-fold domains"/>
    <property type="match status" value="1"/>
</dbReference>
<organism evidence="3 4">
    <name type="scientific">Ancylobacter oerskovii</name>
    <dbReference type="NCBI Taxonomy" id="459519"/>
    <lineage>
        <taxon>Bacteria</taxon>
        <taxon>Pseudomonadati</taxon>
        <taxon>Pseudomonadota</taxon>
        <taxon>Alphaproteobacteria</taxon>
        <taxon>Hyphomicrobiales</taxon>
        <taxon>Xanthobacteraceae</taxon>
        <taxon>Ancylobacter</taxon>
    </lineage>
</organism>
<proteinExistence type="inferred from homology"/>
<dbReference type="PANTHER" id="PTHR11645">
    <property type="entry name" value="PYRROLINE-5-CARBOXYLATE REDUCTASE"/>
    <property type="match status" value="1"/>
</dbReference>
<evidence type="ECO:0000259" key="2">
    <source>
        <dbReference type="Pfam" id="PF03807"/>
    </source>
</evidence>
<sequence length="287" mass="30286">MSAVPSRCGPAYTGGSPNADRIMLTIGFVGTGILTEAVVTGLLQTQSQQDLAGRCRILLSPRSEAVSRRLAQAHEAVERCAGNEEVVERSDVVVLAVLPKQLAEVTAGLPFRRGQRVVSFIAGAPVDSVKALVAPAETVVRVIPLPPIRFRKGPVVLYPGNEMVEDLFGGLGELIVVERESELAAIGHASAVMSSHYEVQNTVIGWLQSRGLAEATAALYVRSLFAGLGELGLDAARKGEPVDPAHHETAGGLNECGRAYLAGRGWFDEIGKALDAIEAHVPSKPKG</sequence>
<dbReference type="EMBL" id="JBHUHD010000001">
    <property type="protein sequence ID" value="MFD2141095.1"/>
    <property type="molecule type" value="Genomic_DNA"/>
</dbReference>
<dbReference type="Pfam" id="PF03807">
    <property type="entry name" value="F420_oxidored"/>
    <property type="match status" value="1"/>
</dbReference>
<dbReference type="InterPro" id="IPR036291">
    <property type="entry name" value="NAD(P)-bd_dom_sf"/>
</dbReference>
<dbReference type="RefSeq" id="WP_378296252.1">
    <property type="nucleotide sequence ID" value="NZ_JBHUHD010000001.1"/>
</dbReference>
<evidence type="ECO:0000313" key="4">
    <source>
        <dbReference type="Proteomes" id="UP001597299"/>
    </source>
</evidence>
<comment type="caution">
    <text evidence="3">The sequence shown here is derived from an EMBL/GenBank/DDBJ whole genome shotgun (WGS) entry which is preliminary data.</text>
</comment>
<gene>
    <name evidence="3" type="ORF">ACFSNC_11830</name>
</gene>
<dbReference type="PANTHER" id="PTHR11645:SF13">
    <property type="entry name" value="PYRROLINE-5-CARBOXYLATE REDUCTASE CATALYTIC N-TERMINAL DOMAIN-CONTAINING PROTEIN"/>
    <property type="match status" value="1"/>
</dbReference>
<dbReference type="InterPro" id="IPR028939">
    <property type="entry name" value="P5C_Rdtase_cat_N"/>
</dbReference>
<reference evidence="4" key="1">
    <citation type="journal article" date="2019" name="Int. J. Syst. Evol. Microbiol.">
        <title>The Global Catalogue of Microorganisms (GCM) 10K type strain sequencing project: providing services to taxonomists for standard genome sequencing and annotation.</title>
        <authorList>
            <consortium name="The Broad Institute Genomics Platform"/>
            <consortium name="The Broad Institute Genome Sequencing Center for Infectious Disease"/>
            <person name="Wu L."/>
            <person name="Ma J."/>
        </authorList>
    </citation>
    <scope>NUCLEOTIDE SEQUENCE [LARGE SCALE GENOMIC DNA]</scope>
    <source>
        <strain evidence="4">CCM 7435</strain>
    </source>
</reference>
<feature type="domain" description="Pyrroline-5-carboxylate reductase catalytic N-terminal" evidence="2">
    <location>
        <begin position="25"/>
        <end position="123"/>
    </location>
</feature>
<comment type="similarity">
    <text evidence="1">Belongs to the pyrroline-5-carboxylate reductase family.</text>
</comment>